<dbReference type="PANTHER" id="PTHR41291:SF1">
    <property type="entry name" value="DNA ALKYLATION REPAIR PROTEIN"/>
    <property type="match status" value="1"/>
</dbReference>
<dbReference type="RefSeq" id="WP_192028730.1">
    <property type="nucleotide sequence ID" value="NZ_JACYTR010000008.1"/>
</dbReference>
<dbReference type="Pfam" id="PF08713">
    <property type="entry name" value="DNA_alkylation"/>
    <property type="match status" value="1"/>
</dbReference>
<dbReference type="PANTHER" id="PTHR41291">
    <property type="entry name" value="DNA ALKYLATION REPAIR PROTEIN"/>
    <property type="match status" value="1"/>
</dbReference>
<dbReference type="Proteomes" id="UP000613768">
    <property type="component" value="Unassembled WGS sequence"/>
</dbReference>
<evidence type="ECO:0000313" key="1">
    <source>
        <dbReference type="EMBL" id="MBD8525390.1"/>
    </source>
</evidence>
<gene>
    <name evidence="1" type="ORF">IFO71_06510</name>
</gene>
<dbReference type="EMBL" id="JACYTR010000008">
    <property type="protein sequence ID" value="MBD8525390.1"/>
    <property type="molecule type" value="Genomic_DNA"/>
</dbReference>
<dbReference type="SUPFAM" id="SSF48371">
    <property type="entry name" value="ARM repeat"/>
    <property type="match status" value="1"/>
</dbReference>
<protein>
    <submittedName>
        <fullName evidence="1">DNA alkylation repair protein</fullName>
    </submittedName>
</protein>
<dbReference type="InterPro" id="IPR014825">
    <property type="entry name" value="DNA_alkylation"/>
</dbReference>
<dbReference type="AlphaFoldDB" id="A0AAW3ZGY7"/>
<name>A0AAW3ZGY7_9GAMM</name>
<accession>A0AAW3ZGY7</accession>
<organism evidence="1 2">
    <name type="scientific">Pseudomarimonas arenosa</name>
    <dbReference type="NCBI Taxonomy" id="2774145"/>
    <lineage>
        <taxon>Bacteria</taxon>
        <taxon>Pseudomonadati</taxon>
        <taxon>Pseudomonadota</taxon>
        <taxon>Gammaproteobacteria</taxon>
        <taxon>Lysobacterales</taxon>
        <taxon>Lysobacteraceae</taxon>
        <taxon>Pseudomarimonas</taxon>
    </lineage>
</organism>
<sequence>MAAPRPRSPAAKRPQLGLDEVMAALEAAGSEQTRKTYARHGVTIPMFGVSFATLKSLYKRIKVDHPLALALWDSGNFDARNLAVKVVDPAQLSRAELDRWSQDPSARMCSSYVAQVAAESPHSPACVEPWLASASEQQQVIGWKLVGRLAMLNEALDDSWFLAHLQTIERDIHTAPNAIREAMNLSLIEIGCRNPELRQSASAAAQRIGTVQVDHGDTACKTPDALAYIDKAWGHAVAKHAASPAAQERARESMRTRC</sequence>
<dbReference type="InterPro" id="IPR016024">
    <property type="entry name" value="ARM-type_fold"/>
</dbReference>
<comment type="caution">
    <text evidence="1">The sequence shown here is derived from an EMBL/GenBank/DDBJ whole genome shotgun (WGS) entry which is preliminary data.</text>
</comment>
<proteinExistence type="predicted"/>
<reference evidence="1 2" key="1">
    <citation type="submission" date="2020-09" db="EMBL/GenBank/DDBJ databases">
        <title>Pseudoxanthomonas sp. CAU 1598 isolated from sand of Yaerae Beach.</title>
        <authorList>
            <person name="Kim W."/>
        </authorList>
    </citation>
    <scope>NUCLEOTIDE SEQUENCE [LARGE SCALE GENOMIC DNA]</scope>
    <source>
        <strain evidence="1 2">CAU 1598</strain>
    </source>
</reference>
<keyword evidence="2" id="KW-1185">Reference proteome</keyword>
<evidence type="ECO:0000313" key="2">
    <source>
        <dbReference type="Proteomes" id="UP000613768"/>
    </source>
</evidence>